<gene>
    <name evidence="2" type="ORF">PAXRUDRAFT_12016</name>
</gene>
<reference evidence="3" key="2">
    <citation type="submission" date="2015-01" db="EMBL/GenBank/DDBJ databases">
        <title>Evolutionary Origins and Diversification of the Mycorrhizal Mutualists.</title>
        <authorList>
            <consortium name="DOE Joint Genome Institute"/>
            <consortium name="Mycorrhizal Genomics Consortium"/>
            <person name="Kohler A."/>
            <person name="Kuo A."/>
            <person name="Nagy L.G."/>
            <person name="Floudas D."/>
            <person name="Copeland A."/>
            <person name="Barry K.W."/>
            <person name="Cichocki N."/>
            <person name="Veneault-Fourrey C."/>
            <person name="LaButti K."/>
            <person name="Lindquist E.A."/>
            <person name="Lipzen A."/>
            <person name="Lundell T."/>
            <person name="Morin E."/>
            <person name="Murat C."/>
            <person name="Riley R."/>
            <person name="Ohm R."/>
            <person name="Sun H."/>
            <person name="Tunlid A."/>
            <person name="Henrissat B."/>
            <person name="Grigoriev I.V."/>
            <person name="Hibbett D.S."/>
            <person name="Martin F."/>
        </authorList>
    </citation>
    <scope>NUCLEOTIDE SEQUENCE [LARGE SCALE GENOMIC DNA]</scope>
    <source>
        <strain evidence="3">Ve08.2h10</strain>
    </source>
</reference>
<feature type="compositionally biased region" description="Basic residues" evidence="1">
    <location>
        <begin position="55"/>
        <end position="72"/>
    </location>
</feature>
<sequence length="118" mass="13315">MLYPKRPACADSRLDEELSVPPLILPPLPSKIHPQSASRAQTNKPNDDTLNERHPRLHHSNNKKSRKSHQHSPRPPSPTSSPRRHANTLSSEPPRGRAPMPDHQYESNALYDESPELS</sequence>
<name>A0A0D0E212_9AGAM</name>
<dbReference type="InParanoid" id="A0A0D0E212"/>
<reference evidence="2 3" key="1">
    <citation type="submission" date="2014-04" db="EMBL/GenBank/DDBJ databases">
        <authorList>
            <consortium name="DOE Joint Genome Institute"/>
            <person name="Kuo A."/>
            <person name="Kohler A."/>
            <person name="Jargeat P."/>
            <person name="Nagy L.G."/>
            <person name="Floudas D."/>
            <person name="Copeland A."/>
            <person name="Barry K.W."/>
            <person name="Cichocki N."/>
            <person name="Veneault-Fourrey C."/>
            <person name="LaButti K."/>
            <person name="Lindquist E.A."/>
            <person name="Lipzen A."/>
            <person name="Lundell T."/>
            <person name="Morin E."/>
            <person name="Murat C."/>
            <person name="Sun H."/>
            <person name="Tunlid A."/>
            <person name="Henrissat B."/>
            <person name="Grigoriev I.V."/>
            <person name="Hibbett D.S."/>
            <person name="Martin F."/>
            <person name="Nordberg H.P."/>
            <person name="Cantor M.N."/>
            <person name="Hua S.X."/>
        </authorList>
    </citation>
    <scope>NUCLEOTIDE SEQUENCE [LARGE SCALE GENOMIC DNA]</scope>
    <source>
        <strain evidence="2 3">Ve08.2h10</strain>
    </source>
</reference>
<dbReference type="AlphaFoldDB" id="A0A0D0E212"/>
<evidence type="ECO:0000313" key="3">
    <source>
        <dbReference type="Proteomes" id="UP000054538"/>
    </source>
</evidence>
<accession>A0A0D0E212</accession>
<proteinExistence type="predicted"/>
<dbReference type="Proteomes" id="UP000054538">
    <property type="component" value="Unassembled WGS sequence"/>
</dbReference>
<evidence type="ECO:0000256" key="1">
    <source>
        <dbReference type="SAM" id="MobiDB-lite"/>
    </source>
</evidence>
<organism evidence="2 3">
    <name type="scientific">Paxillus rubicundulus Ve08.2h10</name>
    <dbReference type="NCBI Taxonomy" id="930991"/>
    <lineage>
        <taxon>Eukaryota</taxon>
        <taxon>Fungi</taxon>
        <taxon>Dikarya</taxon>
        <taxon>Basidiomycota</taxon>
        <taxon>Agaricomycotina</taxon>
        <taxon>Agaricomycetes</taxon>
        <taxon>Agaricomycetidae</taxon>
        <taxon>Boletales</taxon>
        <taxon>Paxilineae</taxon>
        <taxon>Paxillaceae</taxon>
        <taxon>Paxillus</taxon>
    </lineage>
</organism>
<dbReference type="EMBL" id="KN825103">
    <property type="protein sequence ID" value="KIK94484.1"/>
    <property type="molecule type" value="Genomic_DNA"/>
</dbReference>
<dbReference type="HOGENOM" id="CLU_2073908_0_0_1"/>
<feature type="region of interest" description="Disordered" evidence="1">
    <location>
        <begin position="1"/>
        <end position="118"/>
    </location>
</feature>
<feature type="compositionally biased region" description="Polar residues" evidence="1">
    <location>
        <begin position="33"/>
        <end position="44"/>
    </location>
</feature>
<feature type="compositionally biased region" description="Basic and acidic residues" evidence="1">
    <location>
        <begin position="45"/>
        <end position="54"/>
    </location>
</feature>
<keyword evidence="3" id="KW-1185">Reference proteome</keyword>
<protein>
    <submittedName>
        <fullName evidence="2">Uncharacterized protein</fullName>
    </submittedName>
</protein>
<evidence type="ECO:0000313" key="2">
    <source>
        <dbReference type="EMBL" id="KIK94484.1"/>
    </source>
</evidence>